<feature type="compositionally biased region" description="Polar residues" evidence="1">
    <location>
        <begin position="79"/>
        <end position="90"/>
    </location>
</feature>
<evidence type="ECO:0000313" key="2">
    <source>
        <dbReference type="EMBL" id="MEQ2223143.1"/>
    </source>
</evidence>
<sequence length="118" mass="13537">MKSDDLLVEQSRQLDDKGEKAESTSTSLCHAESVYMIRQDDFAKAFILRRHDRAAEGGRDGQLAGPSLPQSAEAFRMQDMSQENPLTLQNPPEKVTRKQSDFRHRFRSWNKCITNPKK</sequence>
<proteinExistence type="predicted"/>
<gene>
    <name evidence="2" type="ORF">ILYODFUR_033720</name>
</gene>
<organism evidence="2 3">
    <name type="scientific">Ilyodon furcidens</name>
    <name type="common">goldbreast splitfin</name>
    <dbReference type="NCBI Taxonomy" id="33524"/>
    <lineage>
        <taxon>Eukaryota</taxon>
        <taxon>Metazoa</taxon>
        <taxon>Chordata</taxon>
        <taxon>Craniata</taxon>
        <taxon>Vertebrata</taxon>
        <taxon>Euteleostomi</taxon>
        <taxon>Actinopterygii</taxon>
        <taxon>Neopterygii</taxon>
        <taxon>Teleostei</taxon>
        <taxon>Neoteleostei</taxon>
        <taxon>Acanthomorphata</taxon>
        <taxon>Ovalentaria</taxon>
        <taxon>Atherinomorphae</taxon>
        <taxon>Cyprinodontiformes</taxon>
        <taxon>Goodeidae</taxon>
        <taxon>Ilyodon</taxon>
    </lineage>
</organism>
<feature type="region of interest" description="Disordered" evidence="1">
    <location>
        <begin position="1"/>
        <end position="26"/>
    </location>
</feature>
<protein>
    <submittedName>
        <fullName evidence="2">Uncharacterized protein</fullName>
    </submittedName>
</protein>
<name>A0ABV0SRB0_9TELE</name>
<dbReference type="Proteomes" id="UP001482620">
    <property type="component" value="Unassembled WGS sequence"/>
</dbReference>
<evidence type="ECO:0000256" key="1">
    <source>
        <dbReference type="SAM" id="MobiDB-lite"/>
    </source>
</evidence>
<comment type="caution">
    <text evidence="2">The sequence shown here is derived from an EMBL/GenBank/DDBJ whole genome shotgun (WGS) entry which is preliminary data.</text>
</comment>
<keyword evidence="3" id="KW-1185">Reference proteome</keyword>
<feature type="region of interest" description="Disordered" evidence="1">
    <location>
        <begin position="55"/>
        <end position="101"/>
    </location>
</feature>
<reference evidence="2 3" key="1">
    <citation type="submission" date="2021-06" db="EMBL/GenBank/DDBJ databases">
        <authorList>
            <person name="Palmer J.M."/>
        </authorList>
    </citation>
    <scope>NUCLEOTIDE SEQUENCE [LARGE SCALE GENOMIC DNA]</scope>
    <source>
        <strain evidence="3">if_2019</strain>
        <tissue evidence="2">Muscle</tissue>
    </source>
</reference>
<evidence type="ECO:0000313" key="3">
    <source>
        <dbReference type="Proteomes" id="UP001482620"/>
    </source>
</evidence>
<dbReference type="EMBL" id="JAHRIQ010005832">
    <property type="protein sequence ID" value="MEQ2223143.1"/>
    <property type="molecule type" value="Genomic_DNA"/>
</dbReference>
<feature type="compositionally biased region" description="Basic and acidic residues" evidence="1">
    <location>
        <begin position="12"/>
        <end position="22"/>
    </location>
</feature>
<accession>A0ABV0SRB0</accession>